<protein>
    <submittedName>
        <fullName evidence="7">Zinc-binding alcohol dehydrogenase</fullName>
    </submittedName>
</protein>
<dbReference type="SUPFAM" id="SSF51735">
    <property type="entry name" value="NAD(P)-binding Rossmann-fold domains"/>
    <property type="match status" value="1"/>
</dbReference>
<keyword evidence="8" id="KW-1185">Reference proteome</keyword>
<gene>
    <name evidence="7" type="ORF">FE784_30600</name>
</gene>
<feature type="domain" description="Enoyl reductase (ER)" evidence="6">
    <location>
        <begin position="9"/>
        <end position="327"/>
    </location>
</feature>
<dbReference type="Gene3D" id="3.90.180.10">
    <property type="entry name" value="Medium-chain alcohol dehydrogenases, catalytic domain"/>
    <property type="match status" value="2"/>
</dbReference>
<evidence type="ECO:0000256" key="5">
    <source>
        <dbReference type="ARBA" id="ARBA00023002"/>
    </source>
</evidence>
<keyword evidence="4" id="KW-0862">Zinc</keyword>
<accession>A0A5C4T2P8</accession>
<organism evidence="7 8">
    <name type="scientific">Paenibacillus hemerocallicola</name>
    <dbReference type="NCBI Taxonomy" id="1172614"/>
    <lineage>
        <taxon>Bacteria</taxon>
        <taxon>Bacillati</taxon>
        <taxon>Bacillota</taxon>
        <taxon>Bacilli</taxon>
        <taxon>Bacillales</taxon>
        <taxon>Paenibacillaceae</taxon>
        <taxon>Paenibacillus</taxon>
    </lineage>
</organism>
<sequence length="332" mass="36272">MKMQQQTIARLGEAVIVERELPQPGEHQIVVKTEYSAISIGTETMVLRGNANGTALGYNAVGIVVDKGAGVRHLDIGQRVACYGGGSHADYRLASKYLASPVPDHVDPEEAAFVGLGAIAIHAVRQAELQFGETMVVVGLGILGQITAQIADAAAYRVIGFDIEASRCDLFRSTVRRAIGCSQVEQVAAALGEGPGADAVLLCGGHKSDRLLDEAIKWVRDRGNIVIVGVPNTSFNRNALFYKEAQIRISRAGGPGRYDDNYEQAGFDYPIGYVRWTEGRNVEQFVHLLAEKRLSVKKLIRHRFDFANIDQAYRLCMDTPEQTMGVLIRYDP</sequence>
<dbReference type="SUPFAM" id="SSF50129">
    <property type="entry name" value="GroES-like"/>
    <property type="match status" value="1"/>
</dbReference>
<dbReference type="CDD" id="cd08255">
    <property type="entry name" value="2-desacetyl-2-hydroxyethyl_bacteriochlorophyllide_like"/>
    <property type="match status" value="1"/>
</dbReference>
<evidence type="ECO:0000256" key="3">
    <source>
        <dbReference type="ARBA" id="ARBA00022723"/>
    </source>
</evidence>
<keyword evidence="5" id="KW-0560">Oxidoreductase</keyword>
<dbReference type="PANTHER" id="PTHR43350:SF19">
    <property type="entry name" value="D-GULOSIDE 3-DEHYDROGENASE"/>
    <property type="match status" value="1"/>
</dbReference>
<name>A0A5C4T2P8_9BACL</name>
<dbReference type="Proteomes" id="UP000307943">
    <property type="component" value="Unassembled WGS sequence"/>
</dbReference>
<dbReference type="PANTHER" id="PTHR43350">
    <property type="entry name" value="NAD-DEPENDENT ALCOHOL DEHYDROGENASE"/>
    <property type="match status" value="1"/>
</dbReference>
<dbReference type="InterPro" id="IPR013149">
    <property type="entry name" value="ADH-like_C"/>
</dbReference>
<evidence type="ECO:0000256" key="2">
    <source>
        <dbReference type="ARBA" id="ARBA00008072"/>
    </source>
</evidence>
<dbReference type="InterPro" id="IPR020843">
    <property type="entry name" value="ER"/>
</dbReference>
<dbReference type="InterPro" id="IPR011032">
    <property type="entry name" value="GroES-like_sf"/>
</dbReference>
<dbReference type="Pfam" id="PF08240">
    <property type="entry name" value="ADH_N"/>
    <property type="match status" value="1"/>
</dbReference>
<dbReference type="OrthoDB" id="9781031at2"/>
<dbReference type="EMBL" id="VDCQ01000059">
    <property type="protein sequence ID" value="TNJ62419.1"/>
    <property type="molecule type" value="Genomic_DNA"/>
</dbReference>
<evidence type="ECO:0000256" key="4">
    <source>
        <dbReference type="ARBA" id="ARBA00022833"/>
    </source>
</evidence>
<dbReference type="InterPro" id="IPR013154">
    <property type="entry name" value="ADH-like_N"/>
</dbReference>
<comment type="cofactor">
    <cofactor evidence="1">
        <name>Zn(2+)</name>
        <dbReference type="ChEBI" id="CHEBI:29105"/>
    </cofactor>
</comment>
<keyword evidence="3" id="KW-0479">Metal-binding</keyword>
<evidence type="ECO:0000259" key="6">
    <source>
        <dbReference type="SMART" id="SM00829"/>
    </source>
</evidence>
<proteinExistence type="inferred from homology"/>
<dbReference type="SMART" id="SM00829">
    <property type="entry name" value="PKS_ER"/>
    <property type="match status" value="1"/>
</dbReference>
<dbReference type="GO" id="GO:0016491">
    <property type="term" value="F:oxidoreductase activity"/>
    <property type="evidence" value="ECO:0007669"/>
    <property type="project" value="UniProtKB-KW"/>
</dbReference>
<comment type="caution">
    <text evidence="7">The sequence shown here is derived from an EMBL/GenBank/DDBJ whole genome shotgun (WGS) entry which is preliminary data.</text>
</comment>
<dbReference type="GO" id="GO:0046872">
    <property type="term" value="F:metal ion binding"/>
    <property type="evidence" value="ECO:0007669"/>
    <property type="project" value="UniProtKB-KW"/>
</dbReference>
<dbReference type="RefSeq" id="WP_139606067.1">
    <property type="nucleotide sequence ID" value="NZ_VDCQ01000059.1"/>
</dbReference>
<dbReference type="Gene3D" id="3.40.50.720">
    <property type="entry name" value="NAD(P)-binding Rossmann-like Domain"/>
    <property type="match status" value="1"/>
</dbReference>
<evidence type="ECO:0000313" key="8">
    <source>
        <dbReference type="Proteomes" id="UP000307943"/>
    </source>
</evidence>
<evidence type="ECO:0000313" key="7">
    <source>
        <dbReference type="EMBL" id="TNJ62419.1"/>
    </source>
</evidence>
<reference evidence="7 8" key="1">
    <citation type="submission" date="2019-05" db="EMBL/GenBank/DDBJ databases">
        <title>We sequenced the genome of Paenibacillus hemerocallicola KCTC 33185 for further insight into its adaptation and study the phylogeny of Paenibacillus.</title>
        <authorList>
            <person name="Narsing Rao M.P."/>
        </authorList>
    </citation>
    <scope>NUCLEOTIDE SEQUENCE [LARGE SCALE GENOMIC DNA]</scope>
    <source>
        <strain evidence="7 8">KCTC 33185</strain>
    </source>
</reference>
<comment type="similarity">
    <text evidence="2">Belongs to the zinc-containing alcohol dehydrogenase family.</text>
</comment>
<dbReference type="AlphaFoldDB" id="A0A5C4T2P8"/>
<dbReference type="InterPro" id="IPR036291">
    <property type="entry name" value="NAD(P)-bd_dom_sf"/>
</dbReference>
<evidence type="ECO:0000256" key="1">
    <source>
        <dbReference type="ARBA" id="ARBA00001947"/>
    </source>
</evidence>
<dbReference type="Pfam" id="PF00107">
    <property type="entry name" value="ADH_zinc_N"/>
    <property type="match status" value="1"/>
</dbReference>